<evidence type="ECO:0000259" key="2">
    <source>
        <dbReference type="Pfam" id="PF07811"/>
    </source>
</evidence>
<feature type="transmembrane region" description="Helical" evidence="1">
    <location>
        <begin position="42"/>
        <end position="63"/>
    </location>
</feature>
<proteinExistence type="predicted"/>
<protein>
    <submittedName>
        <fullName evidence="3">Pilus assembly protein</fullName>
    </submittedName>
</protein>
<dbReference type="InterPro" id="IPR012495">
    <property type="entry name" value="TadE-like_dom"/>
</dbReference>
<accession>A0A7Z0I050</accession>
<keyword evidence="1" id="KW-0812">Transmembrane</keyword>
<evidence type="ECO:0000313" key="4">
    <source>
        <dbReference type="Proteomes" id="UP000529417"/>
    </source>
</evidence>
<organism evidence="3 4">
    <name type="scientific">Rhabdonatronobacter sediminivivens</name>
    <dbReference type="NCBI Taxonomy" id="2743469"/>
    <lineage>
        <taxon>Bacteria</taxon>
        <taxon>Pseudomonadati</taxon>
        <taxon>Pseudomonadota</taxon>
        <taxon>Alphaproteobacteria</taxon>
        <taxon>Rhodobacterales</taxon>
        <taxon>Paracoccaceae</taxon>
        <taxon>Rhabdonatronobacter</taxon>
    </lineage>
</organism>
<keyword evidence="1" id="KW-0472">Membrane</keyword>
<evidence type="ECO:0000313" key="3">
    <source>
        <dbReference type="EMBL" id="NYS25497.1"/>
    </source>
</evidence>
<dbReference type="AlphaFoldDB" id="A0A7Z0I050"/>
<comment type="caution">
    <text evidence="3">The sequence shown here is derived from an EMBL/GenBank/DDBJ whole genome shotgun (WGS) entry which is preliminary data.</text>
</comment>
<gene>
    <name evidence="3" type="ORF">HUK65_10885</name>
</gene>
<dbReference type="Pfam" id="PF07811">
    <property type="entry name" value="TadE"/>
    <property type="match status" value="1"/>
</dbReference>
<dbReference type="Proteomes" id="UP000529417">
    <property type="component" value="Unassembled WGS sequence"/>
</dbReference>
<evidence type="ECO:0000256" key="1">
    <source>
        <dbReference type="SAM" id="Phobius"/>
    </source>
</evidence>
<name>A0A7Z0I050_9RHOB</name>
<feature type="domain" description="TadE-like" evidence="2">
    <location>
        <begin position="36"/>
        <end position="77"/>
    </location>
</feature>
<reference evidence="3 4" key="1">
    <citation type="journal article" date="2000" name="Arch. Microbiol.">
        <title>Rhodobaca bogoriensis gen. nov. and sp. nov., an alkaliphilic purple nonsulfur bacterium from African Rift Valley soda lakes.</title>
        <authorList>
            <person name="Milford A.D."/>
            <person name="Achenbach L.A."/>
            <person name="Jung D.O."/>
            <person name="Madigan M.T."/>
        </authorList>
    </citation>
    <scope>NUCLEOTIDE SEQUENCE [LARGE SCALE GENOMIC DNA]</scope>
    <source>
        <strain evidence="3 4">2376</strain>
    </source>
</reference>
<sequence>MKHGHDMIPARDNRMVRLLLARWLHGAVRFARDQRGVAAIEFALVAPVVVFALVAMADIGLAVRDRMALDHIVRTGAQAATMNPGTQAVLDVLDAASHGSLTRAGSAAALSVSVVQECACPDAPEVTVACATNCSGQKPTYIFYTLRADTVATGLILPNMAVASRARVQVR</sequence>
<dbReference type="RefSeq" id="WP_179906246.1">
    <property type="nucleotide sequence ID" value="NZ_JACBXS010000020.1"/>
</dbReference>
<dbReference type="EMBL" id="JACBXS010000020">
    <property type="protein sequence ID" value="NYS25497.1"/>
    <property type="molecule type" value="Genomic_DNA"/>
</dbReference>
<keyword evidence="1" id="KW-1133">Transmembrane helix</keyword>
<keyword evidence="4" id="KW-1185">Reference proteome</keyword>